<organism evidence="2 3">
    <name type="scientific">Streptomyces stelliscabiei</name>
    <dbReference type="NCBI Taxonomy" id="146820"/>
    <lineage>
        <taxon>Bacteria</taxon>
        <taxon>Bacillati</taxon>
        <taxon>Actinomycetota</taxon>
        <taxon>Actinomycetes</taxon>
        <taxon>Kitasatosporales</taxon>
        <taxon>Streptomycetaceae</taxon>
        <taxon>Streptomyces</taxon>
    </lineage>
</organism>
<dbReference type="InterPro" id="IPR048799">
    <property type="entry name" value="P68_RBP_TagC-like_beta-prop"/>
</dbReference>
<name>A0A8I0P5D6_9ACTN</name>
<dbReference type="PROSITE" id="PS51318">
    <property type="entry name" value="TAT"/>
    <property type="match status" value="1"/>
</dbReference>
<dbReference type="InterPro" id="IPR006311">
    <property type="entry name" value="TAT_signal"/>
</dbReference>
<evidence type="ECO:0000313" key="3">
    <source>
        <dbReference type="Proteomes" id="UP000629287"/>
    </source>
</evidence>
<accession>A0A8I0P5D6</accession>
<feature type="domain" description="P68 RBP/TagC-like beta-propeller" evidence="1">
    <location>
        <begin position="62"/>
        <end position="319"/>
    </location>
</feature>
<evidence type="ECO:0000259" key="1">
    <source>
        <dbReference type="Pfam" id="PF21311"/>
    </source>
</evidence>
<reference evidence="2 3" key="1">
    <citation type="submission" date="2020-10" db="EMBL/GenBank/DDBJ databases">
        <title>Sequencing the genomes of 1000 actinobacteria strains.</title>
        <authorList>
            <person name="Klenk H.-P."/>
        </authorList>
    </citation>
    <scope>NUCLEOTIDE SEQUENCE [LARGE SCALE GENOMIC DNA]</scope>
    <source>
        <strain evidence="2 3">DSM 41803</strain>
    </source>
</reference>
<dbReference type="GeneID" id="86828211"/>
<proteinExistence type="predicted"/>
<comment type="caution">
    <text evidence="2">The sequence shown here is derived from an EMBL/GenBank/DDBJ whole genome shotgun (WGS) entry which is preliminary data.</text>
</comment>
<evidence type="ECO:0000313" key="2">
    <source>
        <dbReference type="EMBL" id="MBE1597519.1"/>
    </source>
</evidence>
<dbReference type="EMBL" id="JADBGF010000001">
    <property type="protein sequence ID" value="MBE1597519.1"/>
    <property type="molecule type" value="Genomic_DNA"/>
</dbReference>
<protein>
    <recommendedName>
        <fullName evidence="1">P68 RBP/TagC-like beta-propeller domain-containing protein</fullName>
    </recommendedName>
</protein>
<keyword evidence="3" id="KW-1185">Reference proteome</keyword>
<gene>
    <name evidence="2" type="ORF">H4687_003648</name>
</gene>
<sequence length="326" mass="34814">MNDALSRRTLLRAGGGLSLAAVGLGYGTGAASAAVPTSQRFTLTTTSSNDLYRGRALRDGTVMQSFAFDQTNQRLFVAQLRQGSGADSGDLCITELSWSTWNAIGHMYLTGFGHAVSIGAQAVGSSTYLWVDAVADTSGFGQRLGRFKYTAGTTLSASSSAVTKHTPVSSANRHTCAIDPTHNRLIVRYRPTGSATHRFAAYDLTDATNGNFGSRLVDFQEPSRIDAANFQGYTAYGQYLYCLTGHSKDVTGEANTDAVLWSVNMNTGQIAEEFLTGAGSTLAFREPEGMAVYTTAGGEPRLFFGFASGEEEGERLSNVFYKNVLV</sequence>
<dbReference type="Pfam" id="PF21311">
    <property type="entry name" value="Phage_RBD_prop"/>
    <property type="match status" value="1"/>
</dbReference>
<dbReference type="AlphaFoldDB" id="A0A8I0P5D6"/>
<dbReference type="OrthoDB" id="3968810at2"/>
<dbReference type="RefSeq" id="WP_046918792.1">
    <property type="nucleotide sequence ID" value="NZ_JADBGF010000001.1"/>
</dbReference>
<dbReference type="Proteomes" id="UP000629287">
    <property type="component" value="Unassembled WGS sequence"/>
</dbReference>